<gene>
    <name evidence="1" type="ORF">GCM10011383_04830</name>
</gene>
<proteinExistence type="predicted"/>
<keyword evidence="2" id="KW-1185">Reference proteome</keyword>
<organism evidence="1 2">
    <name type="scientific">Hymenobacter cavernae</name>
    <dbReference type="NCBI Taxonomy" id="2044852"/>
    <lineage>
        <taxon>Bacteria</taxon>
        <taxon>Pseudomonadati</taxon>
        <taxon>Bacteroidota</taxon>
        <taxon>Cytophagia</taxon>
        <taxon>Cytophagales</taxon>
        <taxon>Hymenobacteraceae</taxon>
        <taxon>Hymenobacter</taxon>
    </lineage>
</organism>
<dbReference type="Proteomes" id="UP000632273">
    <property type="component" value="Unassembled WGS sequence"/>
</dbReference>
<evidence type="ECO:0008006" key="3">
    <source>
        <dbReference type="Google" id="ProtNLM"/>
    </source>
</evidence>
<dbReference type="EMBL" id="BMHT01000001">
    <property type="protein sequence ID" value="GGE97130.1"/>
    <property type="molecule type" value="Genomic_DNA"/>
</dbReference>
<sequence length="359" mass="39697">MLTCQAEPHKTPKEPTATVSRPLVADAVDFAGVYDGKLGDKYPIRLLINAQEPNDSVWWGEYYYLSKGELISLRGHLDAAGNLKLREYGAGDNKPATGVFTVQLPTAQELTGTWQAPDGTRNLSVALRRYDGAAPPGRSCAVQVRERTYFGRYTVPIITTSDKGVNKLLAKQFSIEAATGTSLADLREQAPPKDAIRGFMDLSFEENYNANCLLSITQTQEDVGANVNSGITTTSLDLRTGFGIQIGSEIRQEKMAAFVAYCDAQLQQQIAKYVRENGYFDASDSVGLNGQRFSYDNLGTIIIRKDTVALPYGVEYADMYYMMYKQYQSAFAPTISFAALQLYLRPNSPLRRLAPKQQP</sequence>
<comment type="caution">
    <text evidence="1">The sequence shown here is derived from an EMBL/GenBank/DDBJ whole genome shotgun (WGS) entry which is preliminary data.</text>
</comment>
<protein>
    <recommendedName>
        <fullName evidence="3">DUF3298 domain-containing protein</fullName>
    </recommendedName>
</protein>
<evidence type="ECO:0000313" key="2">
    <source>
        <dbReference type="Proteomes" id="UP000632273"/>
    </source>
</evidence>
<reference evidence="2" key="1">
    <citation type="journal article" date="2019" name="Int. J. Syst. Evol. Microbiol.">
        <title>The Global Catalogue of Microorganisms (GCM) 10K type strain sequencing project: providing services to taxonomists for standard genome sequencing and annotation.</title>
        <authorList>
            <consortium name="The Broad Institute Genomics Platform"/>
            <consortium name="The Broad Institute Genome Sequencing Center for Infectious Disease"/>
            <person name="Wu L."/>
            <person name="Ma J."/>
        </authorList>
    </citation>
    <scope>NUCLEOTIDE SEQUENCE [LARGE SCALE GENOMIC DNA]</scope>
    <source>
        <strain evidence="2">CGMCC 1.15197</strain>
    </source>
</reference>
<accession>A0ABQ1TJT7</accession>
<evidence type="ECO:0000313" key="1">
    <source>
        <dbReference type="EMBL" id="GGE97130.1"/>
    </source>
</evidence>
<name>A0ABQ1TJT7_9BACT</name>